<name>A0A367M3R6_PSEAI</name>
<dbReference type="PANTHER" id="PTHR40661:SF3">
    <property type="entry name" value="FELS-1 PROPHAGE TRANSCRIPTIONAL REGULATOR"/>
    <property type="match status" value="1"/>
</dbReference>
<dbReference type="GO" id="GO:0003677">
    <property type="term" value="F:DNA binding"/>
    <property type="evidence" value="ECO:0007669"/>
    <property type="project" value="UniProtKB-KW"/>
</dbReference>
<dbReference type="Gene3D" id="2.10.109.10">
    <property type="entry name" value="Umud Fragment, subunit A"/>
    <property type="match status" value="1"/>
</dbReference>
<keyword evidence="1" id="KW-0805">Transcription regulation</keyword>
<dbReference type="SUPFAM" id="SSF51306">
    <property type="entry name" value="LexA/Signal peptidase"/>
    <property type="match status" value="1"/>
</dbReference>
<proteinExistence type="predicted"/>
<comment type="caution">
    <text evidence="5">The sequence shown here is derived from an EMBL/GenBank/DDBJ whole genome shotgun (WGS) entry which is preliminary data.</text>
</comment>
<evidence type="ECO:0000256" key="3">
    <source>
        <dbReference type="ARBA" id="ARBA00023163"/>
    </source>
</evidence>
<accession>A0A367M3R6</accession>
<dbReference type="EMBL" id="QORE01001078">
    <property type="protein sequence ID" value="RCI72126.1"/>
    <property type="molecule type" value="Genomic_DNA"/>
</dbReference>
<evidence type="ECO:0000313" key="5">
    <source>
        <dbReference type="EMBL" id="RCI72126.1"/>
    </source>
</evidence>
<protein>
    <submittedName>
        <fullName evidence="5">Helix-turn-helix transcriptional regulator</fullName>
    </submittedName>
</protein>
<evidence type="ECO:0000259" key="4">
    <source>
        <dbReference type="Pfam" id="PF00717"/>
    </source>
</evidence>
<dbReference type="Pfam" id="PF00717">
    <property type="entry name" value="Peptidase_S24"/>
    <property type="match status" value="1"/>
</dbReference>
<dbReference type="InterPro" id="IPR039418">
    <property type="entry name" value="LexA-like"/>
</dbReference>
<dbReference type="CDD" id="cd06529">
    <property type="entry name" value="S24_LexA-like"/>
    <property type="match status" value="1"/>
</dbReference>
<evidence type="ECO:0000256" key="1">
    <source>
        <dbReference type="ARBA" id="ARBA00023015"/>
    </source>
</evidence>
<dbReference type="InterPro" id="IPR036286">
    <property type="entry name" value="LexA/Signal_pep-like_sf"/>
</dbReference>
<feature type="domain" description="Peptidase S24/S26A/S26B/S26C" evidence="4">
    <location>
        <begin position="93"/>
        <end position="198"/>
    </location>
</feature>
<dbReference type="InterPro" id="IPR015927">
    <property type="entry name" value="Peptidase_S24_S26A/B/C"/>
</dbReference>
<dbReference type="AlphaFoldDB" id="A0A367M3R6"/>
<reference evidence="5 6" key="1">
    <citation type="submission" date="2018-07" db="EMBL/GenBank/DDBJ databases">
        <title>Mechanisms of high-level aminoglycoside resistance among Gram-negative pathogens in Brazil.</title>
        <authorList>
            <person name="Ballaben A.S."/>
            <person name="Darini A.L.C."/>
            <person name="Doi Y."/>
        </authorList>
    </citation>
    <scope>NUCLEOTIDE SEQUENCE [LARGE SCALE GENOMIC DNA]</scope>
    <source>
        <strain evidence="5 6">B2-305</strain>
    </source>
</reference>
<dbReference type="Proteomes" id="UP000253594">
    <property type="component" value="Unassembled WGS sequence"/>
</dbReference>
<sequence>MGTESQNVHNWFKRGLAKGKLLKAASVLGVRPEWLEYGEEPKVATERIDIAPLPVPLAQKIASYRSLISIERFDVAGSMGPGTEPPDFNSVVDSMTLDAAWVRQNLVYTSIDNIKLISGRGDSMSPTIRNGDPLLVDVGITAVECDAIYFFMMSGQLHIKRIQRHLDGLSILSDNDRYRPIEVAADREGELTIFAQVIYGWNGQKF</sequence>
<gene>
    <name evidence="5" type="ORF">DT376_25430</name>
</gene>
<keyword evidence="3" id="KW-0804">Transcription</keyword>
<evidence type="ECO:0000256" key="2">
    <source>
        <dbReference type="ARBA" id="ARBA00023125"/>
    </source>
</evidence>
<organism evidence="5 6">
    <name type="scientific">Pseudomonas aeruginosa</name>
    <dbReference type="NCBI Taxonomy" id="287"/>
    <lineage>
        <taxon>Bacteria</taxon>
        <taxon>Pseudomonadati</taxon>
        <taxon>Pseudomonadota</taxon>
        <taxon>Gammaproteobacteria</taxon>
        <taxon>Pseudomonadales</taxon>
        <taxon>Pseudomonadaceae</taxon>
        <taxon>Pseudomonas</taxon>
    </lineage>
</organism>
<dbReference type="PANTHER" id="PTHR40661">
    <property type="match status" value="1"/>
</dbReference>
<keyword evidence="2" id="KW-0238">DNA-binding</keyword>
<evidence type="ECO:0000313" key="6">
    <source>
        <dbReference type="Proteomes" id="UP000253594"/>
    </source>
</evidence>